<keyword evidence="5 8" id="KW-0808">Transferase</keyword>
<dbReference type="InterPro" id="IPR004839">
    <property type="entry name" value="Aminotransferase_I/II_large"/>
</dbReference>
<dbReference type="Gene3D" id="3.90.1150.10">
    <property type="entry name" value="Aspartate Aminotransferase, domain 1"/>
    <property type="match status" value="1"/>
</dbReference>
<dbReference type="Proteomes" id="UP000234530">
    <property type="component" value="Chromosome"/>
</dbReference>
<dbReference type="PRINTS" id="PR00799">
    <property type="entry name" value="TRANSAMINASE"/>
</dbReference>
<evidence type="ECO:0000256" key="1">
    <source>
        <dbReference type="ARBA" id="ARBA00001933"/>
    </source>
</evidence>
<dbReference type="OrthoDB" id="9766445at2"/>
<dbReference type="RefSeq" id="WP_101753580.1">
    <property type="nucleotide sequence ID" value="NZ_CP025430.1"/>
</dbReference>
<dbReference type="InterPro" id="IPR015422">
    <property type="entry name" value="PyrdxlP-dep_Trfase_small"/>
</dbReference>
<feature type="domain" description="Aminotransferase class I/classII large" evidence="7">
    <location>
        <begin position="28"/>
        <end position="388"/>
    </location>
</feature>
<dbReference type="EMBL" id="CP025430">
    <property type="protein sequence ID" value="AUH65606.1"/>
    <property type="molecule type" value="Genomic_DNA"/>
</dbReference>
<dbReference type="GO" id="GO:0004838">
    <property type="term" value="F:L-tyrosine-2-oxoglutarate transaminase activity"/>
    <property type="evidence" value="ECO:0007669"/>
    <property type="project" value="TreeGrafter"/>
</dbReference>
<evidence type="ECO:0000256" key="5">
    <source>
        <dbReference type="ARBA" id="ARBA00022679"/>
    </source>
</evidence>
<protein>
    <submittedName>
        <fullName evidence="8">Aromatic amino acid aminotransferase</fullName>
    </submittedName>
</protein>
<dbReference type="GO" id="GO:0005829">
    <property type="term" value="C:cytosol"/>
    <property type="evidence" value="ECO:0007669"/>
    <property type="project" value="TreeGrafter"/>
</dbReference>
<dbReference type="CDD" id="cd00609">
    <property type="entry name" value="AAT_like"/>
    <property type="match status" value="1"/>
</dbReference>
<evidence type="ECO:0000313" key="9">
    <source>
        <dbReference type="Proteomes" id="UP000234530"/>
    </source>
</evidence>
<dbReference type="InterPro" id="IPR015421">
    <property type="entry name" value="PyrdxlP-dep_Trfase_major"/>
</dbReference>
<accession>A0A2H5F248</accession>
<organism evidence="8 9">
    <name type="scientific">Paracoccus zhejiangensis</name>
    <dbReference type="NCBI Taxonomy" id="1077935"/>
    <lineage>
        <taxon>Bacteria</taxon>
        <taxon>Pseudomonadati</taxon>
        <taxon>Pseudomonadota</taxon>
        <taxon>Alphaproteobacteria</taxon>
        <taxon>Rhodobacterales</taxon>
        <taxon>Paracoccaceae</taxon>
        <taxon>Paracoccus</taxon>
    </lineage>
</organism>
<evidence type="ECO:0000313" key="8">
    <source>
        <dbReference type="EMBL" id="AUH65606.1"/>
    </source>
</evidence>
<dbReference type="GO" id="GO:0030170">
    <property type="term" value="F:pyridoxal phosphate binding"/>
    <property type="evidence" value="ECO:0007669"/>
    <property type="project" value="InterPro"/>
</dbReference>
<sequence length="393" mass="42400">MLSNLKPQAPDKILMLIEEFKADTRQGKIDLGVGVYKNPEGVTPVMRAVKEAEKRIWDSQISKAYTGLAGEADYRNALAGMVLGSVPADRLASVASVGGTGAIRQALELARMANPDVTVYVSDPTWPNHLSIMKFMGVPYVEYRYFDGATRGVDFEGMKADIAKAKKGDLVLLHGCCHNPTGANLTLAQWEEVAAILEKSGAIPLIDLAYQGFGDGLEEDAAATRLLAGRLPEVLIAASCSKNFGIYRERTGILMALGDSTAARDLSQGAMAFLNRQNFSFPPDHGARIVSTILTDAGLTAEWKAELEEVRNTMLGLRTQLASELRDLSGSDRFDFIQHHRGMFSRLGATPEQVAKLKSDAAIYMVGDSRLNIAGLNSDTVPVLARAIIDAGI</sequence>
<dbReference type="InterPro" id="IPR015424">
    <property type="entry name" value="PyrdxlP-dep_Trfase"/>
</dbReference>
<dbReference type="InterPro" id="IPR000796">
    <property type="entry name" value="Asp_trans"/>
</dbReference>
<dbReference type="PANTHER" id="PTHR11879">
    <property type="entry name" value="ASPARTATE AMINOTRANSFERASE"/>
    <property type="match status" value="1"/>
</dbReference>
<dbReference type="KEGG" id="pzh:CX676_16825"/>
<dbReference type="AlphaFoldDB" id="A0A2H5F248"/>
<dbReference type="GO" id="GO:0004069">
    <property type="term" value="F:L-aspartate:2-oxoglutarate aminotransferase activity"/>
    <property type="evidence" value="ECO:0007669"/>
    <property type="project" value="TreeGrafter"/>
</dbReference>
<dbReference type="Gene3D" id="3.40.640.10">
    <property type="entry name" value="Type I PLP-dependent aspartate aminotransferase-like (Major domain)"/>
    <property type="match status" value="1"/>
</dbReference>
<comment type="cofactor">
    <cofactor evidence="1">
        <name>pyridoxal 5'-phosphate</name>
        <dbReference type="ChEBI" id="CHEBI:597326"/>
    </cofactor>
</comment>
<keyword evidence="6" id="KW-0663">Pyridoxal phosphate</keyword>
<dbReference type="GO" id="GO:0042802">
    <property type="term" value="F:identical protein binding"/>
    <property type="evidence" value="ECO:0007669"/>
    <property type="project" value="TreeGrafter"/>
</dbReference>
<dbReference type="NCBIfam" id="NF006719">
    <property type="entry name" value="PRK09257.1"/>
    <property type="match status" value="1"/>
</dbReference>
<keyword evidence="9" id="KW-1185">Reference proteome</keyword>
<name>A0A2H5F248_9RHOB</name>
<evidence type="ECO:0000256" key="6">
    <source>
        <dbReference type="ARBA" id="ARBA00022898"/>
    </source>
</evidence>
<proteinExistence type="inferred from homology"/>
<evidence type="ECO:0000256" key="2">
    <source>
        <dbReference type="ARBA" id="ARBA00007441"/>
    </source>
</evidence>
<comment type="similarity">
    <text evidence="2">Belongs to the class-I pyridoxal-phosphate-dependent aminotransferase family.</text>
</comment>
<dbReference type="Pfam" id="PF00155">
    <property type="entry name" value="Aminotran_1_2"/>
    <property type="match status" value="1"/>
</dbReference>
<evidence type="ECO:0000256" key="4">
    <source>
        <dbReference type="ARBA" id="ARBA00022576"/>
    </source>
</evidence>
<dbReference type="GO" id="GO:0033585">
    <property type="term" value="P:L-phenylalanine biosynthetic process from chorismate via phenylpyruvate"/>
    <property type="evidence" value="ECO:0007669"/>
    <property type="project" value="TreeGrafter"/>
</dbReference>
<dbReference type="SUPFAM" id="SSF53383">
    <property type="entry name" value="PLP-dependent transferases"/>
    <property type="match status" value="1"/>
</dbReference>
<dbReference type="PANTHER" id="PTHR11879:SF22">
    <property type="entry name" value="ASPARTATE AMINOTRANSFERASE, MITOCHONDRIAL"/>
    <property type="match status" value="1"/>
</dbReference>
<evidence type="ECO:0000259" key="7">
    <source>
        <dbReference type="Pfam" id="PF00155"/>
    </source>
</evidence>
<keyword evidence="4 8" id="KW-0032">Aminotransferase</keyword>
<reference evidence="8 9" key="1">
    <citation type="journal article" date="2013" name="Antonie Van Leeuwenhoek">
        <title>Paracoccus zhejiangensis sp. nov., isolated from activated sludge in wastewater-treatment system.</title>
        <authorList>
            <person name="Wu Z.G."/>
            <person name="Zhang D.F."/>
            <person name="Liu Y.L."/>
            <person name="Wang F."/>
            <person name="Jiang X."/>
            <person name="Li C."/>
            <person name="Li S.P."/>
            <person name="Hong Q."/>
            <person name="Li W.J."/>
        </authorList>
    </citation>
    <scope>NUCLEOTIDE SEQUENCE [LARGE SCALE GENOMIC DNA]</scope>
    <source>
        <strain evidence="8 9">J6</strain>
    </source>
</reference>
<comment type="subunit">
    <text evidence="3">Homodimer.</text>
</comment>
<evidence type="ECO:0000256" key="3">
    <source>
        <dbReference type="ARBA" id="ARBA00011738"/>
    </source>
</evidence>
<gene>
    <name evidence="8" type="ORF">CX676_16825</name>
</gene>